<dbReference type="EMBL" id="PQGD01000018">
    <property type="protein sequence ID" value="POP45134.1"/>
    <property type="molecule type" value="Genomic_DNA"/>
</dbReference>
<feature type="domain" description="InvasinE Adhesion" evidence="4">
    <location>
        <begin position="1445"/>
        <end position="1584"/>
    </location>
</feature>
<dbReference type="RefSeq" id="WP_103677713.1">
    <property type="nucleotide sequence ID" value="NZ_PQGD01000018.1"/>
</dbReference>
<evidence type="ECO:0000259" key="4">
    <source>
        <dbReference type="Pfam" id="PF05689"/>
    </source>
</evidence>
<dbReference type="EMBL" id="PQGE01000019">
    <property type="protein sequence ID" value="POP42520.1"/>
    <property type="molecule type" value="Genomic_DNA"/>
</dbReference>
<feature type="domain" description="InvasinE Adhesion" evidence="4">
    <location>
        <begin position="608"/>
        <end position="735"/>
    </location>
</feature>
<reference evidence="7 8" key="1">
    <citation type="submission" date="2018-01" db="EMBL/GenBank/DDBJ databases">
        <title>Superficieibacter electus gen. nov., sp. nov., an extended-spectrum beta-lactamase possessing member of the Enterobacteriaceae family, isolated from intensive care unit surfaces.</title>
        <authorList>
            <person name="Potter R.F."/>
            <person name="D'Souza A.W."/>
        </authorList>
    </citation>
    <scope>NUCLEOTIDE SEQUENCE [LARGE SCALE GENOMIC DNA]</scope>
    <source>
        <strain evidence="6 8">BP-1</strain>
        <strain evidence="5 7">BP-2</strain>
    </source>
</reference>
<sequence>MNRNWQINNIFCFLLTLLLMFGSLAAPVQAALESGTWQEPESTTGIINGTPPTADGAAVPVYQGSTRLDLANAPYTVQFSAMPRDFSADDTPAAMQPINPADIEGDALAVPPFRWEGGEPSASLIWADAATPDEPLNPQPVPNQTFCAQNMAGRQLVVWSQVDTEAQETPPALYLLTATGVPSTNPVPLLEQKIAINIAPAVGDPIAVTADNFDETLGAVKVKAGEPITLHIVTRGCDGNAFPNSPFIITRKDAQNRQGAVNNSKPVHVGDTELTTTTTEFHGTSDGRGEATVTVTQDQGPGVKTVFQVSSANFPALKAEIPVIFTTLTSPDVPEANMWGHMAETSTAEISGETYTFTRPALKAEAPDSEGSINSNNETWARFQWDSADSYCDIMPDVNQLKALKTARGDLVPTIGWPVSGTGYYRSSTVAPAPFYHFGYNMRDDNIVSIRDNENVIVSCVDKAMPVVTPAIQLVLSGMDEAHNAAIAQVGEEITMTIILTDSVTGERLPFYAFDLYMDEEKNHQGQTRSEAYAENSAFAWRDNVVSANLAGAGVPGHYTGVTGENGRMVITLKQPDGAGVLTPLRVVASDVEATANVVFTVPTSPQPDVEGARMWGHMDGSVMAAGQLFKRPMLASEASSETGSTIENRETWATFNSLDAGLAQCGTGQVPSQLSLNALYSTHSGNTMETEKGWPTGSHSYLTADVIDAQTKNVNLETGADGSFTSEPNYLSCSANEVVSHIDAYFFDDPTILGAVAKVGEKIKMNVKSTNIITDVPLPGVRFTVKITNIINRDGGSTGFDDPSGGVLTIDGAEYGINTTLTYEGITDANGNAEVMITQPRGVGLKTLFDVAPQNSMVSTPANRSVTFTVPTSPDSPKAKMWGHMPDTLTVDGMTFERPKLAEEVGAHDRTYKEANEIWVRVLQADADGNPGAGGCAANRLPRIDQLQALYGAYSGGAINSAQGWPVAKAYWSSSFANANNWKQINLGSGEEKTGSAGEDGSDYVSCLDRDNPAAASITIEPVDTSLWYDNGGVHAVKVKKGDTLQLKVTVKDAAGNPLPSAPFVLSRGNGYNRQNEEFQAGSGDAITSPVIIDGESLNDTASQIGDITGSDGSKIINVTRPDALGTRTAIIAAIYHNATIPSASIDTIFTVATSPDVSVANMWGHMTESLTAGNGRVIQRPRLLDELSQKENTSSTTEDNEIWARFYGPHAPKQNPNNCAQGYYPSRDDLTSLYDAYPGRMIKDVHGWPVNRSYWTGSLPPAVAPTANSLYIVDLDDGGLSTASNGSANNMQYQVCASSAAPLGALITLQAADIGGQTVKVKRDEAAKVVVTLRDAAGAPMPYTGFALTRVSDTARDESYPSSSWGGAKMMYVASAGQTSPIELGTYANAQVVSSTGADGTQTLTLGEPDSPGIKTTLKATMVGQETLASEPLEAIFTVITSPDSDKARMWGHMPETATANNGTVFKRPLLYTELASAQSENTPLYSESNENWYRLKRSGLDADAGACPTLQMPARADLESLYDAHPNQAIVPDLGWPTSASWWAGDKMLSGSSFSWQYVNIKNNYWKSATSSAELYVQLCLTKPRIAAGSLTLTLTGQDEATGIAKVKKGETIAATVQVKDTAGQPMKNVLVKLSRDPSMRRTGGSYTPSSSVADSDDITLSNFSPSAQPTFVMATTADSVNVYTDDQGMLTFTVSQDASAGLSTVINAKVMDGRSPSVKDSKTAIFTVITSPDTPKAKMWGHMPETFTNSDGVVFKRPLLRSELSSTSNTTGRSVVNEEWYTWDRYSRVKEDNSPCDALGMPTASQLKTLYNDYPGGEIATAFGLPLNFVWAAGDLTIPDGKPVVSSTSTYYQYVNLEDGTIQPRTTNTLVTTMQLCLATPRSLVVRQAADDHWDAQYDAARAKVKESIAVTATVTDDAGTPLPGTVVQLYRYTSTQRDNRENTLSSQSGMVVQSEGVSLSWVMKSFWWGITGADGQVHYTVNQDGSTGLKTKLQASPADKTTFEGGEVDVIYTVLTSPDTDKASMWGHMAETVTTSGGIVFRRPLLAAEVSGNNNTGYPMVNELWSSVNQEQLLMPGASGCDGEKQPTYSALQDLYDDDDKKDGGLFTNYGWPVKEGNSGVSAYWLASDPDPATHFAQAIYLLDGTKHTASSQTALYRQACLR</sequence>
<evidence type="ECO:0008006" key="9">
    <source>
        <dbReference type="Google" id="ProtNLM"/>
    </source>
</evidence>
<protein>
    <recommendedName>
        <fullName evidence="9">RatA-like protein</fullName>
    </recommendedName>
</protein>
<keyword evidence="2" id="KW-0732">Signal</keyword>
<evidence type="ECO:0000256" key="1">
    <source>
        <dbReference type="SAM" id="MobiDB-lite"/>
    </source>
</evidence>
<dbReference type="InterPro" id="IPR008541">
    <property type="entry name" value="InvE_AD"/>
</dbReference>
<evidence type="ECO:0000313" key="7">
    <source>
        <dbReference type="Proteomes" id="UP000237073"/>
    </source>
</evidence>
<feature type="domain" description="Bacterial Immunoglobulin-like 21" evidence="3">
    <location>
        <begin position="491"/>
        <end position="602"/>
    </location>
</feature>
<keyword evidence="7" id="KW-1185">Reference proteome</keyword>
<feature type="domain" description="InvasinE Adhesion" evidence="4">
    <location>
        <begin position="331"/>
        <end position="461"/>
    </location>
</feature>
<feature type="domain" description="Bacterial Immunoglobulin-like 21" evidence="3">
    <location>
        <begin position="1043"/>
        <end position="1154"/>
    </location>
</feature>
<name>A0A2P5GKJ5_9ENTR</name>
<feature type="domain" description="InvasinE Adhesion" evidence="4">
    <location>
        <begin position="875"/>
        <end position="1009"/>
    </location>
</feature>
<feature type="domain" description="Bacterial Immunoglobulin-like 21" evidence="3">
    <location>
        <begin position="225"/>
        <end position="327"/>
    </location>
</feature>
<feature type="domain" description="InvasinE Adhesion" evidence="4">
    <location>
        <begin position="1736"/>
        <end position="1882"/>
    </location>
</feature>
<comment type="caution">
    <text evidence="6">The sequence shown here is derived from an EMBL/GenBank/DDBJ whole genome shotgun (WGS) entry which is preliminary data.</text>
</comment>
<feature type="region of interest" description="Disordered" evidence="1">
    <location>
        <begin position="34"/>
        <end position="54"/>
    </location>
</feature>
<dbReference type="Pfam" id="PF05689">
    <property type="entry name" value="InvE_AD"/>
    <property type="match status" value="7"/>
</dbReference>
<feature type="domain" description="Bacterial Immunoglobulin-like 21" evidence="3">
    <location>
        <begin position="1327"/>
        <end position="1442"/>
    </location>
</feature>
<feature type="signal peptide" evidence="2">
    <location>
        <begin position="1"/>
        <end position="30"/>
    </location>
</feature>
<feature type="compositionally biased region" description="Polar residues" evidence="1">
    <location>
        <begin position="35"/>
        <end position="51"/>
    </location>
</feature>
<evidence type="ECO:0000313" key="5">
    <source>
        <dbReference type="EMBL" id="POP42520.1"/>
    </source>
</evidence>
<accession>A0A2P5GKJ5</accession>
<dbReference type="Pfam" id="PF05688">
    <property type="entry name" value="BIg21"/>
    <property type="match status" value="7"/>
</dbReference>
<feature type="domain" description="InvasinE Adhesion" evidence="4">
    <location>
        <begin position="2023"/>
        <end position="2166"/>
    </location>
</feature>
<gene>
    <name evidence="6" type="ORF">CHU32_20445</name>
    <name evidence="5" type="ORF">CHU33_19430</name>
</gene>
<evidence type="ECO:0000313" key="8">
    <source>
        <dbReference type="Proteomes" id="UP000247005"/>
    </source>
</evidence>
<evidence type="ECO:0000313" key="6">
    <source>
        <dbReference type="EMBL" id="POP45134.1"/>
    </source>
</evidence>
<dbReference type="OrthoDB" id="6594939at2"/>
<evidence type="ECO:0000256" key="2">
    <source>
        <dbReference type="SAM" id="SignalP"/>
    </source>
</evidence>
<feature type="domain" description="Bacterial Immunoglobulin-like 21" evidence="3">
    <location>
        <begin position="761"/>
        <end position="871"/>
    </location>
</feature>
<feature type="domain" description="Bacterial Immunoglobulin-like 21" evidence="3">
    <location>
        <begin position="1911"/>
        <end position="2020"/>
    </location>
</feature>
<dbReference type="Proteomes" id="UP000247005">
    <property type="component" value="Unassembled WGS sequence"/>
</dbReference>
<feature type="domain" description="Bacterial Immunoglobulin-like 21" evidence="3">
    <location>
        <begin position="1613"/>
        <end position="1733"/>
    </location>
</feature>
<proteinExistence type="predicted"/>
<dbReference type="InterPro" id="IPR008542">
    <property type="entry name" value="BIg21"/>
</dbReference>
<feature type="chain" id="PRO_5015198505" description="RatA-like protein" evidence="2">
    <location>
        <begin position="31"/>
        <end position="2168"/>
    </location>
</feature>
<evidence type="ECO:0000259" key="3">
    <source>
        <dbReference type="Pfam" id="PF05688"/>
    </source>
</evidence>
<dbReference type="Proteomes" id="UP000237073">
    <property type="component" value="Unassembled WGS sequence"/>
</dbReference>
<organism evidence="6 8">
    <name type="scientific">Superficieibacter electus</name>
    <dbReference type="NCBI Taxonomy" id="2022662"/>
    <lineage>
        <taxon>Bacteria</taxon>
        <taxon>Pseudomonadati</taxon>
        <taxon>Pseudomonadota</taxon>
        <taxon>Gammaproteobacteria</taxon>
        <taxon>Enterobacterales</taxon>
        <taxon>Enterobacteriaceae</taxon>
        <taxon>Superficieibacter</taxon>
    </lineage>
</organism>
<feature type="domain" description="InvasinE Adhesion" evidence="4">
    <location>
        <begin position="1157"/>
        <end position="1298"/>
    </location>
</feature>